<dbReference type="CDD" id="cd00190">
    <property type="entry name" value="Tryp_SPc"/>
    <property type="match status" value="1"/>
</dbReference>
<keyword evidence="3" id="KW-1015">Disulfide bond</keyword>
<evidence type="ECO:0000256" key="2">
    <source>
        <dbReference type="ARBA" id="ARBA00022656"/>
    </source>
</evidence>
<proteinExistence type="predicted"/>
<evidence type="ECO:0000313" key="10">
    <source>
        <dbReference type="RefSeq" id="XP_026744282.1"/>
    </source>
</evidence>
<keyword evidence="9" id="KW-1185">Reference proteome</keyword>
<feature type="signal peptide" evidence="7">
    <location>
        <begin position="1"/>
        <end position="17"/>
    </location>
</feature>
<dbReference type="Gene3D" id="2.40.10.10">
    <property type="entry name" value="Trypsin-like serine proteases"/>
    <property type="match status" value="1"/>
</dbReference>
<evidence type="ECO:0000256" key="4">
    <source>
        <dbReference type="ARBA" id="ARBA00023240"/>
    </source>
</evidence>
<evidence type="ECO:0000313" key="9">
    <source>
        <dbReference type="Proteomes" id="UP000322000"/>
    </source>
</evidence>
<keyword evidence="7" id="KW-0732">Signal</keyword>
<evidence type="ECO:0000256" key="5">
    <source>
        <dbReference type="ARBA" id="ARBA00055534"/>
    </source>
</evidence>
<dbReference type="SUPFAM" id="SSF50494">
    <property type="entry name" value="Trypsin-like serine proteases"/>
    <property type="match status" value="1"/>
</dbReference>
<dbReference type="GO" id="GO:0006508">
    <property type="term" value="P:proteolysis"/>
    <property type="evidence" value="ECO:0007669"/>
    <property type="project" value="InterPro"/>
</dbReference>
<dbReference type="AlphaFoldDB" id="A0A7E5WVG8"/>
<dbReference type="PANTHER" id="PTHR24260:SF147">
    <property type="entry name" value="EG:BACR7A4.3 PROTEIN-RELATED"/>
    <property type="match status" value="1"/>
</dbReference>
<dbReference type="Proteomes" id="UP000322000">
    <property type="component" value="Chromosome 26"/>
</dbReference>
<dbReference type="GeneID" id="113505681"/>
<organism evidence="9 10">
    <name type="scientific">Trichoplusia ni</name>
    <name type="common">Cabbage looper</name>
    <dbReference type="NCBI Taxonomy" id="7111"/>
    <lineage>
        <taxon>Eukaryota</taxon>
        <taxon>Metazoa</taxon>
        <taxon>Ecdysozoa</taxon>
        <taxon>Arthropoda</taxon>
        <taxon>Hexapoda</taxon>
        <taxon>Insecta</taxon>
        <taxon>Pterygota</taxon>
        <taxon>Neoptera</taxon>
        <taxon>Endopterygota</taxon>
        <taxon>Lepidoptera</taxon>
        <taxon>Glossata</taxon>
        <taxon>Ditrysia</taxon>
        <taxon>Noctuoidea</taxon>
        <taxon>Noctuidae</taxon>
        <taxon>Plusiinae</taxon>
        <taxon>Trichoplusia</taxon>
    </lineage>
</organism>
<dbReference type="OrthoDB" id="6339452at2759"/>
<dbReference type="PRINTS" id="PR00722">
    <property type="entry name" value="CHYMOTRYPSIN"/>
</dbReference>
<dbReference type="InterPro" id="IPR001314">
    <property type="entry name" value="Peptidase_S1A"/>
</dbReference>
<evidence type="ECO:0000256" key="7">
    <source>
        <dbReference type="SAM" id="SignalP"/>
    </source>
</evidence>
<dbReference type="InterPro" id="IPR009003">
    <property type="entry name" value="Peptidase_S1_PA"/>
</dbReference>
<dbReference type="InParanoid" id="A0A7E5WVG8"/>
<feature type="chain" id="PRO_5029012920" evidence="7">
    <location>
        <begin position="18"/>
        <end position="393"/>
    </location>
</feature>
<dbReference type="InterPro" id="IPR051333">
    <property type="entry name" value="CLIP_Serine_Protease"/>
</dbReference>
<dbReference type="GO" id="GO:0004252">
    <property type="term" value="F:serine-type endopeptidase activity"/>
    <property type="evidence" value="ECO:0007669"/>
    <property type="project" value="InterPro"/>
</dbReference>
<dbReference type="SMART" id="SM00020">
    <property type="entry name" value="Tryp_SPc"/>
    <property type="match status" value="1"/>
</dbReference>
<sequence>MFKYIILCLSVCLCVSCAPNKEEGATCEWEGLKGTCVSEKRCMTTLDNRNPKQPACPHQGGKDLICCTDCELIENTDDIVIMPDGGFYIKDGRKARDNCLHYIKDLQYKCHEDVYGGLTRTLNKEKKCHGFSFYAVGGAPAVSLTGSKEEPRAEYPHQALLGFGDTKETATWLAGGSIISDRYVLTAAHVLKSGSKVPDNVNFVAVGVKSFSDKSNWQILKIKRVVPHPNYIYPSKHNDIGLVETETLIEFGPDVLPACLHVDDTIDTSQAIATTWRDLTSSDEGYADSIQTIRDLEQNSEKECSETYPKSRQLMDGFDNETQVCYASKKHSNESCKGLSGEPLLVRNQFSNCVYTVVGVTSSGYRCASQDVKPEIYTRVAHYVSWIESVVWP</sequence>
<accession>A0A7E5WVG8</accession>
<dbReference type="PANTHER" id="PTHR24260">
    <property type="match status" value="1"/>
</dbReference>
<dbReference type="Pfam" id="PF00089">
    <property type="entry name" value="Trypsin"/>
    <property type="match status" value="1"/>
</dbReference>
<dbReference type="GO" id="GO:0090729">
    <property type="term" value="F:toxin activity"/>
    <property type="evidence" value="ECO:0007669"/>
    <property type="project" value="UniProtKB-KW"/>
</dbReference>
<dbReference type="InterPro" id="IPR001254">
    <property type="entry name" value="Trypsin_dom"/>
</dbReference>
<name>A0A7E5WVG8_TRINI</name>
<keyword evidence="6" id="KW-1205">Fibrinolytic toxin</keyword>
<comment type="function">
    <text evidence="5">Fibrinolytic activity; shows preferential cleavage of Arg-Gly bonds in all three fibrinogen chains. Contact with the caterpillars causes severe bleeding, due the anticoagulant effect of the protein.</text>
</comment>
<dbReference type="FunFam" id="2.40.10.10:FF:000068">
    <property type="entry name" value="transmembrane protease serine 2"/>
    <property type="match status" value="1"/>
</dbReference>
<keyword evidence="2" id="KW-0800">Toxin</keyword>
<evidence type="ECO:0000256" key="3">
    <source>
        <dbReference type="ARBA" id="ARBA00023157"/>
    </source>
</evidence>
<protein>
    <submittedName>
        <fullName evidence="10">Serine protease snake-like</fullName>
    </submittedName>
</protein>
<reference evidence="10" key="1">
    <citation type="submission" date="2025-08" db="UniProtKB">
        <authorList>
            <consortium name="RefSeq"/>
        </authorList>
    </citation>
    <scope>IDENTIFICATION</scope>
</reference>
<feature type="domain" description="Peptidase S1" evidence="8">
    <location>
        <begin position="135"/>
        <end position="392"/>
    </location>
</feature>
<dbReference type="PROSITE" id="PS50240">
    <property type="entry name" value="TRYPSIN_DOM"/>
    <property type="match status" value="1"/>
</dbReference>
<evidence type="ECO:0000259" key="8">
    <source>
        <dbReference type="PROSITE" id="PS50240"/>
    </source>
</evidence>
<dbReference type="KEGG" id="tnl:113505681"/>
<dbReference type="GO" id="GO:0005576">
    <property type="term" value="C:extracellular region"/>
    <property type="evidence" value="ECO:0007669"/>
    <property type="project" value="UniProtKB-SubCell"/>
</dbReference>
<comment type="subcellular location">
    <subcellularLocation>
        <location evidence="1">Secreted</location>
        <location evidence="1">Extracellular space</location>
    </subcellularLocation>
</comment>
<evidence type="ECO:0000256" key="1">
    <source>
        <dbReference type="ARBA" id="ARBA00004239"/>
    </source>
</evidence>
<keyword evidence="4" id="KW-1199">Hemostasis impairing toxin</keyword>
<dbReference type="RefSeq" id="XP_026744282.1">
    <property type="nucleotide sequence ID" value="XM_026888481.1"/>
</dbReference>
<evidence type="ECO:0000256" key="6">
    <source>
        <dbReference type="ARBA" id="ARBA00084094"/>
    </source>
</evidence>
<dbReference type="InterPro" id="IPR043504">
    <property type="entry name" value="Peptidase_S1_PA_chymotrypsin"/>
</dbReference>
<gene>
    <name evidence="10" type="primary">LOC113505681</name>
</gene>
<dbReference type="FunCoup" id="A0A7E5WVG8">
    <property type="interactions" value="29"/>
</dbReference>